<proteinExistence type="predicted"/>
<keyword evidence="2" id="KW-1185">Reference proteome</keyword>
<sequence>MNQEEKYKAKPEELPKPTYWPFFLAFGIVFIFWGILTNWFLSGMGAIVFVVALIGWIVEINKEIKHDEE</sequence>
<dbReference type="Proteomes" id="UP000356253">
    <property type="component" value="Unassembled WGS sequence"/>
</dbReference>
<dbReference type="EMBL" id="CABVMM010000006">
    <property type="protein sequence ID" value="VVV00493.1"/>
    <property type="molecule type" value="Genomic_DNA"/>
</dbReference>
<evidence type="ECO:0000313" key="2">
    <source>
        <dbReference type="Proteomes" id="UP000356253"/>
    </source>
</evidence>
<comment type="caution">
    <text evidence="1">The sequence shown here is derived from an EMBL/GenBank/DDBJ whole genome shotgun (WGS) entry which is preliminary data.</text>
</comment>
<evidence type="ECO:0000313" key="1">
    <source>
        <dbReference type="EMBL" id="VVV00493.1"/>
    </source>
</evidence>
<protein>
    <submittedName>
        <fullName evidence="1">Uncharacterized protein</fullName>
    </submittedName>
</protein>
<name>A0AC61Y8M1_9FLAO</name>
<accession>A0AC61Y8M1</accession>
<reference evidence="1" key="1">
    <citation type="submission" date="2019-09" db="EMBL/GenBank/DDBJ databases">
        <authorList>
            <person name="Rodrigo-Torres L."/>
            <person name="Arahal R. D."/>
            <person name="Lucena T."/>
        </authorList>
    </citation>
    <scope>NUCLEOTIDE SEQUENCE</scope>
    <source>
        <strain evidence="1">ISS653</strain>
    </source>
</reference>
<organism evidence="1 2">
    <name type="scientific">Mesonia oceanica</name>
    <dbReference type="NCBI Taxonomy" id="2687242"/>
    <lineage>
        <taxon>Bacteria</taxon>
        <taxon>Pseudomonadati</taxon>
        <taxon>Bacteroidota</taxon>
        <taxon>Flavobacteriia</taxon>
        <taxon>Flavobacteriales</taxon>
        <taxon>Flavobacteriaceae</taxon>
        <taxon>Mesonia</taxon>
    </lineage>
</organism>
<gene>
    <name evidence="1" type="ORF">FVB9532_01764</name>
</gene>